<dbReference type="RefSeq" id="WP_338448531.1">
    <property type="nucleotide sequence ID" value="NZ_CP137640.1"/>
</dbReference>
<evidence type="ECO:0000313" key="1">
    <source>
        <dbReference type="EMBL" id="WVX79598.1"/>
    </source>
</evidence>
<dbReference type="EMBL" id="CP137640">
    <property type="protein sequence ID" value="WVX79598.1"/>
    <property type="molecule type" value="Genomic_DNA"/>
</dbReference>
<proteinExistence type="predicted"/>
<dbReference type="Proteomes" id="UP001357223">
    <property type="component" value="Chromosome"/>
</dbReference>
<organism evidence="1 2">
    <name type="scientific">Niallia oryzisoli</name>
    <dbReference type="NCBI Taxonomy" id="1737571"/>
    <lineage>
        <taxon>Bacteria</taxon>
        <taxon>Bacillati</taxon>
        <taxon>Bacillota</taxon>
        <taxon>Bacilli</taxon>
        <taxon>Bacillales</taxon>
        <taxon>Bacillaceae</taxon>
        <taxon>Niallia</taxon>
    </lineage>
</organism>
<sequence length="120" mass="13852">MTLSTGQFKQELIKDYNTINLRMFDIGVKSQKVDLLGEKVIIFANHKRISSLKYLDENNRLITRLVDVAIIDSFKMELKTIMENKYGMKVLSIMKDYDPDIETSVTIIILDQDAKNYISG</sequence>
<keyword evidence="2" id="KW-1185">Reference proteome</keyword>
<evidence type="ECO:0000313" key="2">
    <source>
        <dbReference type="Proteomes" id="UP001357223"/>
    </source>
</evidence>
<reference evidence="1 2" key="1">
    <citation type="submission" date="2023-10" db="EMBL/GenBank/DDBJ databases">
        <title>Niallia locisalis sp.nov. isolated from a salt pond sample.</title>
        <authorList>
            <person name="Li X.-J."/>
            <person name="Dong L."/>
        </authorList>
    </citation>
    <scope>NUCLEOTIDE SEQUENCE [LARGE SCALE GENOMIC DNA]</scope>
    <source>
        <strain evidence="1 2">DSM 29761</strain>
    </source>
</reference>
<protein>
    <submittedName>
        <fullName evidence="1">Na-translocating system protein MpsC family protein</fullName>
    </submittedName>
</protein>
<accession>A0ABZ2C9E2</accession>
<gene>
    <name evidence="1" type="ORF">R4Z09_20230</name>
</gene>
<name>A0ABZ2C9E2_9BACI</name>